<feature type="compositionally biased region" description="Polar residues" evidence="2">
    <location>
        <begin position="54"/>
        <end position="63"/>
    </location>
</feature>
<name>A0ABU1K2F5_9FLAO</name>
<dbReference type="Proteomes" id="UP001257659">
    <property type="component" value="Unassembled WGS sequence"/>
</dbReference>
<gene>
    <name evidence="4" type="ORF">GGR31_000406</name>
</gene>
<dbReference type="Pfam" id="PF12732">
    <property type="entry name" value="YtxH"/>
    <property type="match status" value="1"/>
</dbReference>
<feature type="region of interest" description="Disordered" evidence="2">
    <location>
        <begin position="34"/>
        <end position="64"/>
    </location>
</feature>
<keyword evidence="3" id="KW-0812">Transmembrane</keyword>
<evidence type="ECO:0000256" key="3">
    <source>
        <dbReference type="SAM" id="Phobius"/>
    </source>
</evidence>
<feature type="compositionally biased region" description="Basic and acidic residues" evidence="2">
    <location>
        <begin position="34"/>
        <end position="53"/>
    </location>
</feature>
<organism evidence="4 5">
    <name type="scientific">Mesonia maritima</name>
    <dbReference type="NCBI Taxonomy" id="1793873"/>
    <lineage>
        <taxon>Bacteria</taxon>
        <taxon>Pseudomonadati</taxon>
        <taxon>Bacteroidota</taxon>
        <taxon>Flavobacteriia</taxon>
        <taxon>Flavobacteriales</taxon>
        <taxon>Flavobacteriaceae</taxon>
        <taxon>Mesonia</taxon>
    </lineage>
</organism>
<keyword evidence="1" id="KW-0175">Coiled coil</keyword>
<feature type="transmembrane region" description="Helical" evidence="3">
    <location>
        <begin position="6"/>
        <end position="26"/>
    </location>
</feature>
<feature type="coiled-coil region" evidence="1">
    <location>
        <begin position="89"/>
        <end position="116"/>
    </location>
</feature>
<evidence type="ECO:0000256" key="2">
    <source>
        <dbReference type="SAM" id="MobiDB-lite"/>
    </source>
</evidence>
<evidence type="ECO:0000256" key="1">
    <source>
        <dbReference type="SAM" id="Coils"/>
    </source>
</evidence>
<dbReference type="EMBL" id="JAVDQA010000001">
    <property type="protein sequence ID" value="MDR6299790.1"/>
    <property type="molecule type" value="Genomic_DNA"/>
</dbReference>
<evidence type="ECO:0000313" key="5">
    <source>
        <dbReference type="Proteomes" id="UP001257659"/>
    </source>
</evidence>
<dbReference type="RefSeq" id="WP_309726763.1">
    <property type="nucleotide sequence ID" value="NZ_JAVDQA010000001.1"/>
</dbReference>
<evidence type="ECO:0000313" key="4">
    <source>
        <dbReference type="EMBL" id="MDR6299790.1"/>
    </source>
</evidence>
<proteinExistence type="predicted"/>
<accession>A0ABU1K2F5</accession>
<comment type="caution">
    <text evidence="4">The sequence shown here is derived from an EMBL/GenBank/DDBJ whole genome shotgun (WGS) entry which is preliminary data.</text>
</comment>
<keyword evidence="3" id="KW-0472">Membrane</keyword>
<reference evidence="4 5" key="1">
    <citation type="submission" date="2023-07" db="EMBL/GenBank/DDBJ databases">
        <title>Genomic Encyclopedia of Type Strains, Phase IV (KMG-IV): sequencing the most valuable type-strain genomes for metagenomic binning, comparative biology and taxonomic classification.</title>
        <authorList>
            <person name="Goeker M."/>
        </authorList>
    </citation>
    <scope>NUCLEOTIDE SEQUENCE [LARGE SCALE GENOMIC DNA]</scope>
    <source>
        <strain evidence="4 5">DSM 102814</strain>
    </source>
</reference>
<sequence>MANTGNTILALLTGAAIGAGIGLLYAPDKGENTRKKLNKEASKAKGRLDKQVKETTSNLNKSAQKAKLDFEKKLDSTLSSASYKADDILVAMEGKLEELRKKNAKFHAEAKKEEVKDKAKQSLA</sequence>
<keyword evidence="5" id="KW-1185">Reference proteome</keyword>
<keyword evidence="3" id="KW-1133">Transmembrane helix</keyword>
<dbReference type="InterPro" id="IPR024623">
    <property type="entry name" value="YtxH"/>
</dbReference>
<protein>
    <submittedName>
        <fullName evidence="4">Gas vesicle protein</fullName>
    </submittedName>
</protein>